<dbReference type="PANTHER" id="PTHR23153:SF38">
    <property type="entry name" value="UBX DOMAIN-CONTAINING PROTEIN 6"/>
    <property type="match status" value="1"/>
</dbReference>
<dbReference type="SUPFAM" id="SSF143503">
    <property type="entry name" value="PUG domain-like"/>
    <property type="match status" value="1"/>
</dbReference>
<dbReference type="EMBL" id="JASAOG010000037">
    <property type="protein sequence ID" value="KAK0060278.1"/>
    <property type="molecule type" value="Genomic_DNA"/>
</dbReference>
<evidence type="ECO:0000259" key="1">
    <source>
        <dbReference type="Pfam" id="PF09409"/>
    </source>
</evidence>
<dbReference type="Proteomes" id="UP001233172">
    <property type="component" value="Unassembled WGS sequence"/>
</dbReference>
<dbReference type="Pfam" id="PF09409">
    <property type="entry name" value="PUB"/>
    <property type="match status" value="1"/>
</dbReference>
<reference evidence="2" key="1">
    <citation type="journal article" date="2023" name="PLoS Negl. Trop. Dis.">
        <title>A genome sequence for Biomphalaria pfeifferi, the major vector snail for the human-infecting parasite Schistosoma mansoni.</title>
        <authorList>
            <person name="Bu L."/>
            <person name="Lu L."/>
            <person name="Laidemitt M.R."/>
            <person name="Zhang S.M."/>
            <person name="Mutuku M."/>
            <person name="Mkoji G."/>
            <person name="Steinauer M."/>
            <person name="Loker E.S."/>
        </authorList>
    </citation>
    <scope>NUCLEOTIDE SEQUENCE</scope>
    <source>
        <strain evidence="2">KasaAsao</strain>
    </source>
</reference>
<gene>
    <name evidence="2" type="ORF">Bpfe_010465</name>
</gene>
<dbReference type="SMART" id="SM00580">
    <property type="entry name" value="PUG"/>
    <property type="match status" value="1"/>
</dbReference>
<keyword evidence="3" id="KW-1185">Reference proteome</keyword>
<proteinExistence type="predicted"/>
<organism evidence="2 3">
    <name type="scientific">Biomphalaria pfeifferi</name>
    <name type="common">Bloodfluke planorb</name>
    <name type="synonym">Freshwater snail</name>
    <dbReference type="NCBI Taxonomy" id="112525"/>
    <lineage>
        <taxon>Eukaryota</taxon>
        <taxon>Metazoa</taxon>
        <taxon>Spiralia</taxon>
        <taxon>Lophotrochozoa</taxon>
        <taxon>Mollusca</taxon>
        <taxon>Gastropoda</taxon>
        <taxon>Heterobranchia</taxon>
        <taxon>Euthyneura</taxon>
        <taxon>Panpulmonata</taxon>
        <taxon>Hygrophila</taxon>
        <taxon>Lymnaeoidea</taxon>
        <taxon>Planorbidae</taxon>
        <taxon>Biomphalaria</taxon>
    </lineage>
</organism>
<dbReference type="GO" id="GO:0005737">
    <property type="term" value="C:cytoplasm"/>
    <property type="evidence" value="ECO:0007669"/>
    <property type="project" value="TreeGrafter"/>
</dbReference>
<dbReference type="PANTHER" id="PTHR23153">
    <property type="entry name" value="UBX-RELATED"/>
    <property type="match status" value="1"/>
</dbReference>
<feature type="domain" description="PUB" evidence="1">
    <location>
        <begin position="18"/>
        <end position="95"/>
    </location>
</feature>
<dbReference type="Gene3D" id="1.20.58.2190">
    <property type="match status" value="1"/>
</dbReference>
<comment type="caution">
    <text evidence="2">The sequence shown here is derived from an EMBL/GenBank/DDBJ whole genome shotgun (WGS) entry which is preliminary data.</text>
</comment>
<evidence type="ECO:0000313" key="2">
    <source>
        <dbReference type="EMBL" id="KAK0060278.1"/>
    </source>
</evidence>
<dbReference type="InterPro" id="IPR036339">
    <property type="entry name" value="PUB-like_dom_sf"/>
</dbReference>
<accession>A0AAD8BU67</accession>
<sequence>MAPTADSISQMVNENSVDNFMTASNILIKFAVNILENPTESKYRRIRISNPTIQNKLLNVSGGMECLFEMGFQEAEDGESLVFPSNASLKILETIKNNLHKEREKLQRKMQPTSFVSGNIQRVEETGASSSTSQTLVTVSRPASSYLVYQAFDYIALVLLKSIFIMLNFIQAEQFSFCKHLPH</sequence>
<dbReference type="AlphaFoldDB" id="A0AAD8BU67"/>
<name>A0AAD8BU67_BIOPF</name>
<evidence type="ECO:0000313" key="3">
    <source>
        <dbReference type="Proteomes" id="UP001233172"/>
    </source>
</evidence>
<protein>
    <submittedName>
        <fullName evidence="2">Peptide-N(4)-(N-acetyl-beta-glucosaminyl)asparagine amidase</fullName>
    </submittedName>
</protein>
<dbReference type="InterPro" id="IPR018997">
    <property type="entry name" value="PUB_domain"/>
</dbReference>
<reference evidence="2" key="2">
    <citation type="submission" date="2023-04" db="EMBL/GenBank/DDBJ databases">
        <authorList>
            <person name="Bu L."/>
            <person name="Lu L."/>
            <person name="Laidemitt M.R."/>
            <person name="Zhang S.M."/>
            <person name="Mutuku M."/>
            <person name="Mkoji G."/>
            <person name="Steinauer M."/>
            <person name="Loker E.S."/>
        </authorList>
    </citation>
    <scope>NUCLEOTIDE SEQUENCE</scope>
    <source>
        <strain evidence="2">KasaAsao</strain>
        <tissue evidence="2">Whole Snail</tissue>
    </source>
</reference>